<proteinExistence type="predicted"/>
<reference evidence="3 4" key="1">
    <citation type="submission" date="2020-08" db="EMBL/GenBank/DDBJ databases">
        <title>Genomic Encyclopedia of Type Strains, Phase IV (KMG-V): Genome sequencing to study the core and pangenomes of soil and plant-associated prokaryotes.</title>
        <authorList>
            <person name="Whitman W."/>
        </authorList>
    </citation>
    <scope>NUCLEOTIDE SEQUENCE [LARGE SCALE GENOMIC DNA]</scope>
    <source>
        <strain evidence="3 4">M2T3</strain>
    </source>
</reference>
<keyword evidence="2" id="KW-0732">Signal</keyword>
<comment type="caution">
    <text evidence="3">The sequence shown here is derived from an EMBL/GenBank/DDBJ whole genome shotgun (WGS) entry which is preliminary data.</text>
</comment>
<dbReference type="EMBL" id="JACHCC010000007">
    <property type="protein sequence ID" value="MBB6500883.1"/>
    <property type="molecule type" value="Genomic_DNA"/>
</dbReference>
<sequence>MKCSLFVFMMALTSCYVHAQKTNNFPETGFVGIGTTNPSEILTIRDPSIPYDSNAGIIKIRFDSGGGGGGFGFEKETYNTGGLRFYTQYGFRSMIEQLRITGNGNVGIGTTAPDSKLTVNGLIHSKEVKVDVSIWPDYVFNDNYNSLSLLETEKYIQANKHLPEIPSAAQVKEEGIAVGEMNARLLKKIEELTLHLIRQEKEMLMLKEEVQLLKNK</sequence>
<evidence type="ECO:0000313" key="4">
    <source>
        <dbReference type="Proteomes" id="UP000521017"/>
    </source>
</evidence>
<feature type="coiled-coil region" evidence="1">
    <location>
        <begin position="182"/>
        <end position="216"/>
    </location>
</feature>
<dbReference type="AlphaFoldDB" id="A0A7X0MKW9"/>
<dbReference type="Proteomes" id="UP000521017">
    <property type="component" value="Unassembled WGS sequence"/>
</dbReference>
<keyword evidence="1" id="KW-0175">Coiled coil</keyword>
<dbReference type="RefSeq" id="WP_184626101.1">
    <property type="nucleotide sequence ID" value="NZ_JACHCC010000007.1"/>
</dbReference>
<protein>
    <submittedName>
        <fullName evidence="3">Uncharacterized protein</fullName>
    </submittedName>
</protein>
<feature type="chain" id="PRO_5031356392" evidence="2">
    <location>
        <begin position="20"/>
        <end position="216"/>
    </location>
</feature>
<feature type="signal peptide" evidence="2">
    <location>
        <begin position="1"/>
        <end position="19"/>
    </location>
</feature>
<accession>A0A7X0MKW9</accession>
<dbReference type="PROSITE" id="PS51257">
    <property type="entry name" value="PROKAR_LIPOPROTEIN"/>
    <property type="match status" value="1"/>
</dbReference>
<organism evidence="3 4">
    <name type="scientific">Pedobacter cryoconitis</name>
    <dbReference type="NCBI Taxonomy" id="188932"/>
    <lineage>
        <taxon>Bacteria</taxon>
        <taxon>Pseudomonadati</taxon>
        <taxon>Bacteroidota</taxon>
        <taxon>Sphingobacteriia</taxon>
        <taxon>Sphingobacteriales</taxon>
        <taxon>Sphingobacteriaceae</taxon>
        <taxon>Pedobacter</taxon>
    </lineage>
</organism>
<evidence type="ECO:0000313" key="3">
    <source>
        <dbReference type="EMBL" id="MBB6500883.1"/>
    </source>
</evidence>
<evidence type="ECO:0000256" key="1">
    <source>
        <dbReference type="SAM" id="Coils"/>
    </source>
</evidence>
<name>A0A7X0MKW9_9SPHI</name>
<evidence type="ECO:0000256" key="2">
    <source>
        <dbReference type="SAM" id="SignalP"/>
    </source>
</evidence>
<gene>
    <name evidence="3" type="ORF">HDF25_003042</name>
</gene>